<dbReference type="EMBL" id="KB733506">
    <property type="protein sequence ID" value="ENH98700.1"/>
    <property type="molecule type" value="Genomic_DNA"/>
</dbReference>
<dbReference type="GO" id="GO:0004497">
    <property type="term" value="F:monooxygenase activity"/>
    <property type="evidence" value="ECO:0007669"/>
    <property type="project" value="UniProtKB-KW"/>
</dbReference>
<dbReference type="PANTHER" id="PTHR13789">
    <property type="entry name" value="MONOOXYGENASE"/>
    <property type="match status" value="1"/>
</dbReference>
<dbReference type="GeneID" id="25839325"/>
<keyword evidence="2" id="KW-0560">Oxidoreductase</keyword>
<evidence type="ECO:0000256" key="1">
    <source>
        <dbReference type="ARBA" id="ARBA00007992"/>
    </source>
</evidence>
<dbReference type="InterPro" id="IPR050493">
    <property type="entry name" value="FAD-dep_Monooxygenase_BioMet"/>
</dbReference>
<evidence type="ECO:0008006" key="6">
    <source>
        <dbReference type="Google" id="ProtNLM"/>
    </source>
</evidence>
<evidence type="ECO:0000313" key="5">
    <source>
        <dbReference type="Proteomes" id="UP000012338"/>
    </source>
</evidence>
<name>N4WWD9_COCH4</name>
<dbReference type="PANTHER" id="PTHR13789:SF311">
    <property type="entry name" value="HYDROXYLASE, PUTATIVE (AFU_ORTHOLOGUE AFUA_5G10180)-RELATED"/>
    <property type="match status" value="1"/>
</dbReference>
<dbReference type="HOGENOM" id="CLU_009665_19_3_1"/>
<comment type="similarity">
    <text evidence="1">Belongs to the paxM FAD-dependent monooxygenase family.</text>
</comment>
<dbReference type="OrthoDB" id="16820at2759"/>
<dbReference type="SUPFAM" id="SSF51905">
    <property type="entry name" value="FAD/NAD(P)-binding domain"/>
    <property type="match status" value="1"/>
</dbReference>
<proteinExistence type="inferred from homology"/>
<dbReference type="RefSeq" id="XP_014072610.1">
    <property type="nucleotide sequence ID" value="XM_014217135.1"/>
</dbReference>
<accession>N4WWD9</accession>
<evidence type="ECO:0000313" key="4">
    <source>
        <dbReference type="EMBL" id="ENH98700.1"/>
    </source>
</evidence>
<protein>
    <recommendedName>
        <fullName evidence="6">FAD-binding domain-containing protein</fullName>
    </recommendedName>
</protein>
<dbReference type="Proteomes" id="UP000012338">
    <property type="component" value="Unassembled WGS sequence"/>
</dbReference>
<keyword evidence="3" id="KW-0503">Monooxygenase</keyword>
<evidence type="ECO:0000256" key="2">
    <source>
        <dbReference type="ARBA" id="ARBA00023002"/>
    </source>
</evidence>
<dbReference type="AlphaFoldDB" id="N4WWD9"/>
<reference evidence="4 5" key="1">
    <citation type="journal article" date="2012" name="PLoS Pathog.">
        <title>Diverse lifestyles and strategies of plant pathogenesis encoded in the genomes of eighteen Dothideomycetes fungi.</title>
        <authorList>
            <person name="Ohm R.A."/>
            <person name="Feau N."/>
            <person name="Henrissat B."/>
            <person name="Schoch C.L."/>
            <person name="Horwitz B.A."/>
            <person name="Barry K.W."/>
            <person name="Condon B.J."/>
            <person name="Copeland A.C."/>
            <person name="Dhillon B."/>
            <person name="Glaser F."/>
            <person name="Hesse C.N."/>
            <person name="Kosti I."/>
            <person name="LaButti K."/>
            <person name="Lindquist E.A."/>
            <person name="Lucas S."/>
            <person name="Salamov A.A."/>
            <person name="Bradshaw R.E."/>
            <person name="Ciuffetti L."/>
            <person name="Hamelin R.C."/>
            <person name="Kema G.H.J."/>
            <person name="Lawrence C."/>
            <person name="Scott J.A."/>
            <person name="Spatafora J.W."/>
            <person name="Turgeon B.G."/>
            <person name="de Wit P.J.G.M."/>
            <person name="Zhong S."/>
            <person name="Goodwin S.B."/>
            <person name="Grigoriev I.V."/>
        </authorList>
    </citation>
    <scope>NUCLEOTIDE SEQUENCE [LARGE SCALE GENOMIC DNA]</scope>
    <source>
        <strain evidence="5">C4 / ATCC 48331 / race T</strain>
    </source>
</reference>
<dbReference type="SUPFAM" id="SSF54373">
    <property type="entry name" value="FAD-linked reductases, C-terminal domain"/>
    <property type="match status" value="1"/>
</dbReference>
<keyword evidence="5" id="KW-1185">Reference proteome</keyword>
<evidence type="ECO:0000256" key="3">
    <source>
        <dbReference type="ARBA" id="ARBA00023033"/>
    </source>
</evidence>
<dbReference type="Gene3D" id="3.50.50.60">
    <property type="entry name" value="FAD/NAD(P)-binding domain"/>
    <property type="match status" value="1"/>
</dbReference>
<sequence length="330" mass="37394">MHPNETGNASWAYQVICQLQGGFLSHELQNNVCTPTISDAEHVKLALLTGLWSMIRETILGRASTPVETGDLAYRATFTREQLESIKTPGMEELLSPNTQHLWMDPGKHAMFYLLRGGTESNLVLLRPDNLLNEIKVAEGDIGETRKSSNGWDPLLTRFIFCIKSVLKWKLLHYEELSTCTKLYETLLGDACHPSLPYQAQGAAMAVEDGVILGLLLGRLKVALESKAEPFIGLDLIPQILQLYESLRKTPTTLNVKGAIQNQHVYHMPDGKEQIQRDEFYVNAMDKEIIDAPQYSMIDKKYQFELLGQDRVAEAEEEFQKWWAVFKNHC</sequence>
<dbReference type="InterPro" id="IPR036188">
    <property type="entry name" value="FAD/NAD-bd_sf"/>
</dbReference>
<gene>
    <name evidence="4" type="ORF">COCC4DRAFT_155138</name>
</gene>
<reference evidence="5" key="2">
    <citation type="journal article" date="2013" name="PLoS Genet.">
        <title>Comparative genome structure, secondary metabolite, and effector coding capacity across Cochliobolus pathogens.</title>
        <authorList>
            <person name="Condon B.J."/>
            <person name="Leng Y."/>
            <person name="Wu D."/>
            <person name="Bushley K.E."/>
            <person name="Ohm R.A."/>
            <person name="Otillar R."/>
            <person name="Martin J."/>
            <person name="Schackwitz W."/>
            <person name="Grimwood J."/>
            <person name="MohdZainudin N."/>
            <person name="Xue C."/>
            <person name="Wang R."/>
            <person name="Manning V.A."/>
            <person name="Dhillon B."/>
            <person name="Tu Z.J."/>
            <person name="Steffenson B.J."/>
            <person name="Salamov A."/>
            <person name="Sun H."/>
            <person name="Lowry S."/>
            <person name="LaButti K."/>
            <person name="Han J."/>
            <person name="Copeland A."/>
            <person name="Lindquist E."/>
            <person name="Barry K."/>
            <person name="Schmutz J."/>
            <person name="Baker S.E."/>
            <person name="Ciuffetti L.M."/>
            <person name="Grigoriev I.V."/>
            <person name="Zhong S."/>
            <person name="Turgeon B.G."/>
        </authorList>
    </citation>
    <scope>NUCLEOTIDE SEQUENCE [LARGE SCALE GENOMIC DNA]</scope>
    <source>
        <strain evidence="5">C4 / ATCC 48331 / race T</strain>
    </source>
</reference>
<organism evidence="4 5">
    <name type="scientific">Cochliobolus heterostrophus (strain C4 / ATCC 48331 / race T)</name>
    <name type="common">Southern corn leaf blight fungus</name>
    <name type="synonym">Bipolaris maydis</name>
    <dbReference type="NCBI Taxonomy" id="665024"/>
    <lineage>
        <taxon>Eukaryota</taxon>
        <taxon>Fungi</taxon>
        <taxon>Dikarya</taxon>
        <taxon>Ascomycota</taxon>
        <taxon>Pezizomycotina</taxon>
        <taxon>Dothideomycetes</taxon>
        <taxon>Pleosporomycetidae</taxon>
        <taxon>Pleosporales</taxon>
        <taxon>Pleosporineae</taxon>
        <taxon>Pleosporaceae</taxon>
        <taxon>Bipolaris</taxon>
    </lineage>
</organism>